<evidence type="ECO:0000256" key="6">
    <source>
        <dbReference type="ARBA" id="ARBA00032577"/>
    </source>
</evidence>
<dbReference type="InterPro" id="IPR018165">
    <property type="entry name" value="Ala-tRNA-synth_IIc_core"/>
</dbReference>
<dbReference type="GO" id="GO:0005524">
    <property type="term" value="F:ATP binding"/>
    <property type="evidence" value="ECO:0007669"/>
    <property type="project" value="InterPro"/>
</dbReference>
<dbReference type="SUPFAM" id="SSF50447">
    <property type="entry name" value="Translation proteins"/>
    <property type="match status" value="1"/>
</dbReference>
<keyword evidence="4" id="KW-0479">Metal-binding</keyword>
<dbReference type="InterPro" id="IPR018164">
    <property type="entry name" value="Ala-tRNA-synth_IIc_N"/>
</dbReference>
<proteinExistence type="predicted"/>
<sequence>MTTALFNLDSYQTQATAVVTAITENHLELDQTLFYPQGGGQPGDQGWITTSSARLEVIDTIKGETPNSILHCIKGDTQQLYVGDSILMEIDWPRRYQLMRMHSCLHLLCSLIPKGVTGGSVGLEKSRLDFDLGEAKLDKELLTQQLNLLIQTAASVTTLAISDAELTQQPELVRTLSVQPPRGTGSVRMVKIDGVDLQPCGGTHVANIKEIGIATISKIENKGRRNRRIHLLLEPQS</sequence>
<evidence type="ECO:0000313" key="8">
    <source>
        <dbReference type="EMBL" id="SIT05366.1"/>
    </source>
</evidence>
<dbReference type="EMBL" id="FTOE01000012">
    <property type="protein sequence ID" value="SIT05366.1"/>
    <property type="molecule type" value="Genomic_DNA"/>
</dbReference>
<organism evidence="8 9">
    <name type="scientific">Neptunomonas antarctica</name>
    <dbReference type="NCBI Taxonomy" id="619304"/>
    <lineage>
        <taxon>Bacteria</taxon>
        <taxon>Pseudomonadati</taxon>
        <taxon>Pseudomonadota</taxon>
        <taxon>Gammaproteobacteria</taxon>
        <taxon>Oceanospirillales</taxon>
        <taxon>Oceanospirillaceae</taxon>
        <taxon>Neptunomonas</taxon>
    </lineage>
</organism>
<dbReference type="OrthoDB" id="9812949at2"/>
<dbReference type="GO" id="GO:0002161">
    <property type="term" value="F:aminoacyl-tRNA deacylase activity"/>
    <property type="evidence" value="ECO:0007669"/>
    <property type="project" value="UniProtKB-ARBA"/>
</dbReference>
<dbReference type="GO" id="GO:0046872">
    <property type="term" value="F:metal ion binding"/>
    <property type="evidence" value="ECO:0007669"/>
    <property type="project" value="UniProtKB-KW"/>
</dbReference>
<reference evidence="9" key="1">
    <citation type="submission" date="2017-01" db="EMBL/GenBank/DDBJ databases">
        <authorList>
            <person name="Varghese N."/>
            <person name="Submissions S."/>
        </authorList>
    </citation>
    <scope>NUCLEOTIDE SEQUENCE [LARGE SCALE GENOMIC DNA]</scope>
    <source>
        <strain evidence="9">DSM 22306</strain>
    </source>
</reference>
<evidence type="ECO:0000256" key="1">
    <source>
        <dbReference type="ARBA" id="ARBA00001947"/>
    </source>
</evidence>
<dbReference type="GO" id="GO:0004813">
    <property type="term" value="F:alanine-tRNA ligase activity"/>
    <property type="evidence" value="ECO:0007669"/>
    <property type="project" value="InterPro"/>
</dbReference>
<dbReference type="InterPro" id="IPR018163">
    <property type="entry name" value="Thr/Ala-tRNA-synth_IIc_edit"/>
</dbReference>
<keyword evidence="9" id="KW-1185">Reference proteome</keyword>
<accession>A0A1N7P498</accession>
<dbReference type="PANTHER" id="PTHR43462">
    <property type="entry name" value="ALANYL-TRNA EDITING PROTEIN"/>
    <property type="match status" value="1"/>
</dbReference>
<dbReference type="SMART" id="SM00863">
    <property type="entry name" value="tRNA_SAD"/>
    <property type="match status" value="1"/>
</dbReference>
<dbReference type="GO" id="GO:0006419">
    <property type="term" value="P:alanyl-tRNA aminoacylation"/>
    <property type="evidence" value="ECO:0007669"/>
    <property type="project" value="InterPro"/>
</dbReference>
<dbReference type="STRING" id="619304.SAMN05421760_112112"/>
<evidence type="ECO:0000313" key="9">
    <source>
        <dbReference type="Proteomes" id="UP000185999"/>
    </source>
</evidence>
<protein>
    <recommendedName>
        <fullName evidence="3">Alanine--tRNA ligase</fullName>
    </recommendedName>
    <alternativeName>
        <fullName evidence="6">Alanyl-tRNA synthetase</fullName>
    </alternativeName>
</protein>
<comment type="cofactor">
    <cofactor evidence="1">
        <name>Zn(2+)</name>
        <dbReference type="ChEBI" id="CHEBI:29105"/>
    </cofactor>
</comment>
<dbReference type="GO" id="GO:0005737">
    <property type="term" value="C:cytoplasm"/>
    <property type="evidence" value="ECO:0007669"/>
    <property type="project" value="UniProtKB-SubCell"/>
</dbReference>
<evidence type="ECO:0000259" key="7">
    <source>
        <dbReference type="PROSITE" id="PS50860"/>
    </source>
</evidence>
<dbReference type="SUPFAM" id="SSF55186">
    <property type="entry name" value="ThrRS/AlaRS common domain"/>
    <property type="match status" value="1"/>
</dbReference>
<keyword evidence="8" id="KW-0378">Hydrolase</keyword>
<dbReference type="InterPro" id="IPR009000">
    <property type="entry name" value="Transl_B-barrel_sf"/>
</dbReference>
<dbReference type="AlphaFoldDB" id="A0A1N7P498"/>
<gene>
    <name evidence="8" type="ORF">SAMN05421760_112112</name>
</gene>
<evidence type="ECO:0000256" key="2">
    <source>
        <dbReference type="ARBA" id="ARBA00004496"/>
    </source>
</evidence>
<evidence type="ECO:0000256" key="5">
    <source>
        <dbReference type="ARBA" id="ARBA00022833"/>
    </source>
</evidence>
<dbReference type="RefSeq" id="WP_054341965.1">
    <property type="nucleotide sequence ID" value="NZ_FTOE01000012.1"/>
</dbReference>
<dbReference type="InterPro" id="IPR012947">
    <property type="entry name" value="tRNA_SAD"/>
</dbReference>
<dbReference type="PROSITE" id="PS50860">
    <property type="entry name" value="AA_TRNA_LIGASE_II_ALA"/>
    <property type="match status" value="1"/>
</dbReference>
<dbReference type="Pfam" id="PF07973">
    <property type="entry name" value="tRNA_SAD"/>
    <property type="match status" value="1"/>
</dbReference>
<feature type="domain" description="Alanyl-transfer RNA synthetases family profile" evidence="7">
    <location>
        <begin position="1"/>
        <end position="237"/>
    </location>
</feature>
<evidence type="ECO:0000256" key="3">
    <source>
        <dbReference type="ARBA" id="ARBA00017959"/>
    </source>
</evidence>
<dbReference type="Pfam" id="PF01411">
    <property type="entry name" value="tRNA-synt_2c"/>
    <property type="match status" value="1"/>
</dbReference>
<keyword evidence="5" id="KW-0862">Zinc</keyword>
<name>A0A1N7P498_9GAMM</name>
<dbReference type="Gene3D" id="2.40.30.130">
    <property type="match status" value="1"/>
</dbReference>
<dbReference type="Gene3D" id="3.30.980.10">
    <property type="entry name" value="Threonyl-trna Synthetase, Chain A, domain 2"/>
    <property type="match status" value="1"/>
</dbReference>
<comment type="subcellular location">
    <subcellularLocation>
        <location evidence="2">Cytoplasm</location>
    </subcellularLocation>
</comment>
<dbReference type="InterPro" id="IPR051335">
    <property type="entry name" value="Alanyl-tRNA_Editing_Enzymes"/>
</dbReference>
<dbReference type="PANTHER" id="PTHR43462:SF1">
    <property type="entry name" value="ALANYL-TRNA EDITING PROTEIN AARSD1"/>
    <property type="match status" value="1"/>
</dbReference>
<evidence type="ECO:0000256" key="4">
    <source>
        <dbReference type="ARBA" id="ARBA00022723"/>
    </source>
</evidence>
<dbReference type="GO" id="GO:0003676">
    <property type="term" value="F:nucleic acid binding"/>
    <property type="evidence" value="ECO:0007669"/>
    <property type="project" value="InterPro"/>
</dbReference>
<dbReference type="Proteomes" id="UP000185999">
    <property type="component" value="Unassembled WGS sequence"/>
</dbReference>